<keyword evidence="5" id="KW-1185">Reference proteome</keyword>
<sequence>MKNIQKYIVAAACMAAVSALVACTEAVKRDIEEDIQEMTVPKKPGPISKVPATLTCNGGEEFIFSVPKVQWADTYEWTIAEQEKEKISIIDGQGTNVITVRVVNDDVVIPAQSISVVAKNELGTSKVREYFAAITVSVPIELPGYTIKKYGKRWWMTEDCHEAGEDGRLGVAPDLTAFTVAGLEASHLLRLDAAKGRYYTWYEAMTGISGCTPAQCPYVPGYEGVDDVGNPFKLDGTEDGEFGIQIRGCCPEGWHVANANDWWDMLMSIKSEYAIPDDFALGGYTFSGGHDGKPENAVTKAGFYKSGCTVKNMGNVGAWLRGGNGRVADGGIWIQSSLTLTDAGEALLQFVEGAESIGFGWWPLGYQKADGSFNSSALGKWGYMWFIGQTSETVARSLVISGTSLNLQTKTNSEAAKDIYLSVRCVKNYTK</sequence>
<organism evidence="4 5">
    <name type="scientific">Alistipes communis</name>
    <dbReference type="NCBI Taxonomy" id="2585118"/>
    <lineage>
        <taxon>Bacteria</taxon>
        <taxon>Pseudomonadati</taxon>
        <taxon>Bacteroidota</taxon>
        <taxon>Bacteroidia</taxon>
        <taxon>Bacteroidales</taxon>
        <taxon>Rikenellaceae</taxon>
        <taxon>Alistipes</taxon>
    </lineage>
</organism>
<keyword evidence="1" id="KW-0732">Signal</keyword>
<evidence type="ECO:0000313" key="4">
    <source>
        <dbReference type="EMBL" id="BBL03320.1"/>
    </source>
</evidence>
<dbReference type="KEGG" id="acou:A5CBH24_06330"/>
<feature type="domain" description="PKD-like" evidence="3">
    <location>
        <begin position="41"/>
        <end position="129"/>
    </location>
</feature>
<evidence type="ECO:0000259" key="2">
    <source>
        <dbReference type="Pfam" id="PF09603"/>
    </source>
</evidence>
<feature type="domain" description="Fibrobacter succinogenes major paralogous" evidence="2">
    <location>
        <begin position="149"/>
        <end position="427"/>
    </location>
</feature>
<reference evidence="5" key="1">
    <citation type="submission" date="2019-06" db="EMBL/GenBank/DDBJ databases">
        <title>Alistipes onderdonkii subsp. vulgaris subsp. nov., Alistipes dispar sp. nov. and Alistipes communis sp. nov., isolated from human faeces, and creation of Alistipes onderdonkii subsp. onderdonkii subsp. nov.</title>
        <authorList>
            <person name="Sakamoto M."/>
            <person name="Ikeyama N."/>
            <person name="Ogata Y."/>
            <person name="Suda W."/>
            <person name="Iino T."/>
            <person name="Hattori M."/>
            <person name="Ohkuma M."/>
        </authorList>
    </citation>
    <scope>NUCLEOTIDE SEQUENCE [LARGE SCALE GENOMIC DNA]</scope>
    <source>
        <strain evidence="5">5CBH24</strain>
    </source>
</reference>
<dbReference type="OrthoDB" id="9805760at2"/>
<name>A0A4Y1WQE0_9BACT</name>
<dbReference type="Pfam" id="PF09603">
    <property type="entry name" value="Fib_succ_major"/>
    <property type="match status" value="1"/>
</dbReference>
<evidence type="ECO:0000259" key="3">
    <source>
        <dbReference type="Pfam" id="PF19408"/>
    </source>
</evidence>
<dbReference type="PROSITE" id="PS51257">
    <property type="entry name" value="PROKAR_LIPOPROTEIN"/>
    <property type="match status" value="1"/>
</dbReference>
<dbReference type="InterPro" id="IPR011871">
    <property type="entry name" value="Fib_succ_major"/>
</dbReference>
<dbReference type="EMBL" id="AP019735">
    <property type="protein sequence ID" value="BBL03320.1"/>
    <property type="molecule type" value="Genomic_DNA"/>
</dbReference>
<dbReference type="RefSeq" id="WP_141412189.1">
    <property type="nucleotide sequence ID" value="NZ_CALUKO010000016.1"/>
</dbReference>
<feature type="chain" id="PRO_5021496947" evidence="1">
    <location>
        <begin position="23"/>
        <end position="431"/>
    </location>
</feature>
<gene>
    <name evidence="4" type="ORF">A5CBH24_06330</name>
</gene>
<dbReference type="InterPro" id="IPR045829">
    <property type="entry name" value="PKD_6"/>
</dbReference>
<dbReference type="Pfam" id="PF19408">
    <property type="entry name" value="PKD_6"/>
    <property type="match status" value="1"/>
</dbReference>
<evidence type="ECO:0000256" key="1">
    <source>
        <dbReference type="SAM" id="SignalP"/>
    </source>
</evidence>
<dbReference type="Proteomes" id="UP000318946">
    <property type="component" value="Chromosome"/>
</dbReference>
<protein>
    <submittedName>
        <fullName evidence="4">Uncharacterized protein</fullName>
    </submittedName>
</protein>
<accession>A0A4Y1WQE0</accession>
<evidence type="ECO:0000313" key="5">
    <source>
        <dbReference type="Proteomes" id="UP000318946"/>
    </source>
</evidence>
<feature type="signal peptide" evidence="1">
    <location>
        <begin position="1"/>
        <end position="22"/>
    </location>
</feature>
<dbReference type="AlphaFoldDB" id="A0A4Y1WQE0"/>
<proteinExistence type="predicted"/>